<keyword evidence="7" id="KW-0829">Tyrosine-protein kinase</keyword>
<dbReference type="InterPro" id="IPR027417">
    <property type="entry name" value="P-loop_NTPase"/>
</dbReference>
<dbReference type="OrthoDB" id="9794577at2"/>
<dbReference type="Pfam" id="PF13614">
    <property type="entry name" value="AAA_31"/>
    <property type="match status" value="1"/>
</dbReference>
<sequence length="796" mass="89088">MKENNEHQKIAAEYLALEEKPIDIRDLLDGYLRFWKWFVLGGVLALVMAVIYLKLTKPVYLAVASVILEDEKRTAPTSDARGYVDLNMIGGLGTSSIENELGLMRSKRLMLNAVKALGLNVQYFSDKGLTVKELYAQSPYKLRLMRLDASALQKAMDEEQNLLIITEVDQNTVKIEQVEGKYKATHKLGEIVEMGFADFIVEPNNKWDTLTSNIERNIQVHFLTVNQVATSLQSQLEVALIDENSTLIKLSLEGTVRQKAEDILDQLIFEYNQEAIENKNLIARNTAFFIDERLNIINSELDSVETGKEQFKSTNQLTDIETESSIIIQDVSDYKNKQQEVSTELEVINAMITHLGTNDSNLLPTNLGIDESGTNALIEEFNNLVLERNRLLTDATERNPTVVRLTDQIQQIKNNVQASLERRRSNLVIAQDNLGRQAGILGSHIAEVPAQERRFRSIERQQNIKEALYLFLLQKREENSLSLAAKAPKAKIVDEAYSFNNPISPNKKMVLGLALMVGLFIPFLSIHIQKLINTKINTRKELKELAQGIPIVGEIPHVLAGEPALVSIKERSLLCESFNILSANLQYELKKTNTISGGTCIFTTSSVQGEGKTFSVVNLGMTLALSGKSVILIGADLRNPQLQRYEDGALSTKGLSRYLEGPHLAIVDFIEDSKLHKNLKVLPSGPIPANPTQLLRNDKIGPMFEELKNSFDYIIVDTAPALLLADTFLISHYADLTLYLIRAGQTKKKVLEFALEAKADNKLKNLGFLLNDVKMADTSYGYIYGYPYKSGNARAL</sequence>
<evidence type="ECO:0000259" key="11">
    <source>
        <dbReference type="Pfam" id="PF13807"/>
    </source>
</evidence>
<dbReference type="InterPro" id="IPR032807">
    <property type="entry name" value="GNVR"/>
</dbReference>
<reference evidence="12 13" key="1">
    <citation type="submission" date="2016-10" db="EMBL/GenBank/DDBJ databases">
        <authorList>
            <person name="de Groot N.N."/>
        </authorList>
    </citation>
    <scope>NUCLEOTIDE SEQUENCE [LARGE SCALE GENOMIC DNA]</scope>
    <source>
        <strain evidence="12 13">DSM 19886</strain>
    </source>
</reference>
<feature type="transmembrane region" description="Helical" evidence="9">
    <location>
        <begin position="34"/>
        <end position="53"/>
    </location>
</feature>
<evidence type="ECO:0000256" key="9">
    <source>
        <dbReference type="SAM" id="Phobius"/>
    </source>
</evidence>
<evidence type="ECO:0000256" key="5">
    <source>
        <dbReference type="ARBA" id="ARBA00022777"/>
    </source>
</evidence>
<dbReference type="NCBIfam" id="TIGR01007">
    <property type="entry name" value="eps_fam"/>
    <property type="match status" value="1"/>
</dbReference>
<dbReference type="SUPFAM" id="SSF52540">
    <property type="entry name" value="P-loop containing nucleoside triphosphate hydrolases"/>
    <property type="match status" value="1"/>
</dbReference>
<dbReference type="EC" id="2.7.10.2" evidence="2"/>
<dbReference type="CDD" id="cd05387">
    <property type="entry name" value="BY-kinase"/>
    <property type="match status" value="1"/>
</dbReference>
<feature type="domain" description="Tyrosine-protein kinase G-rich" evidence="11">
    <location>
        <begin position="458"/>
        <end position="524"/>
    </location>
</feature>
<evidence type="ECO:0000313" key="13">
    <source>
        <dbReference type="Proteomes" id="UP000199440"/>
    </source>
</evidence>
<comment type="similarity">
    <text evidence="1">Belongs to the CpsD/CapB family.</text>
</comment>
<gene>
    <name evidence="12" type="ORF">SAMN04488514_110131</name>
</gene>
<dbReference type="Pfam" id="PF13807">
    <property type="entry name" value="GNVR"/>
    <property type="match status" value="1"/>
</dbReference>
<dbReference type="Gene3D" id="3.40.50.300">
    <property type="entry name" value="P-loop containing nucleotide triphosphate hydrolases"/>
    <property type="match status" value="1"/>
</dbReference>
<proteinExistence type="inferred from homology"/>
<dbReference type="STRING" id="192904.SAMN04488514_110131"/>
<protein>
    <recommendedName>
        <fullName evidence="2">non-specific protein-tyrosine kinase</fullName>
        <ecNumber evidence="2">2.7.10.2</ecNumber>
    </recommendedName>
</protein>
<keyword evidence="3" id="KW-0808">Transferase</keyword>
<dbReference type="GO" id="GO:0005524">
    <property type="term" value="F:ATP binding"/>
    <property type="evidence" value="ECO:0007669"/>
    <property type="project" value="UniProtKB-KW"/>
</dbReference>
<keyword evidence="9" id="KW-0472">Membrane</keyword>
<accession>A0A1G9U633</accession>
<comment type="catalytic activity">
    <reaction evidence="8">
        <text>L-tyrosyl-[protein] + ATP = O-phospho-L-tyrosyl-[protein] + ADP + H(+)</text>
        <dbReference type="Rhea" id="RHEA:10596"/>
        <dbReference type="Rhea" id="RHEA-COMP:10136"/>
        <dbReference type="Rhea" id="RHEA-COMP:20101"/>
        <dbReference type="ChEBI" id="CHEBI:15378"/>
        <dbReference type="ChEBI" id="CHEBI:30616"/>
        <dbReference type="ChEBI" id="CHEBI:46858"/>
        <dbReference type="ChEBI" id="CHEBI:61978"/>
        <dbReference type="ChEBI" id="CHEBI:456216"/>
        <dbReference type="EC" id="2.7.10.2"/>
    </reaction>
</comment>
<keyword evidence="6" id="KW-0067">ATP-binding</keyword>
<evidence type="ECO:0000256" key="4">
    <source>
        <dbReference type="ARBA" id="ARBA00022741"/>
    </source>
</evidence>
<dbReference type="PANTHER" id="PTHR32309:SF13">
    <property type="entry name" value="FERRIC ENTEROBACTIN TRANSPORT PROTEIN FEPE"/>
    <property type="match status" value="1"/>
</dbReference>
<keyword evidence="9" id="KW-0812">Transmembrane</keyword>
<evidence type="ECO:0000256" key="6">
    <source>
        <dbReference type="ARBA" id="ARBA00022840"/>
    </source>
</evidence>
<keyword evidence="4" id="KW-0547">Nucleotide-binding</keyword>
<evidence type="ECO:0000256" key="1">
    <source>
        <dbReference type="ARBA" id="ARBA00007316"/>
    </source>
</evidence>
<dbReference type="GO" id="GO:0004715">
    <property type="term" value="F:non-membrane spanning protein tyrosine kinase activity"/>
    <property type="evidence" value="ECO:0007669"/>
    <property type="project" value="UniProtKB-EC"/>
</dbReference>
<dbReference type="GO" id="GO:0005886">
    <property type="term" value="C:plasma membrane"/>
    <property type="evidence" value="ECO:0007669"/>
    <property type="project" value="TreeGrafter"/>
</dbReference>
<feature type="domain" description="AAA" evidence="10">
    <location>
        <begin position="609"/>
        <end position="724"/>
    </location>
</feature>
<dbReference type="RefSeq" id="WP_089892687.1">
    <property type="nucleotide sequence ID" value="NZ_FNGV01000010.1"/>
</dbReference>
<dbReference type="AlphaFoldDB" id="A0A1G9U633"/>
<evidence type="ECO:0000313" key="12">
    <source>
        <dbReference type="EMBL" id="SDM55312.1"/>
    </source>
</evidence>
<organism evidence="12 13">
    <name type="scientific">Kriegella aquimaris</name>
    <dbReference type="NCBI Taxonomy" id="192904"/>
    <lineage>
        <taxon>Bacteria</taxon>
        <taxon>Pseudomonadati</taxon>
        <taxon>Bacteroidota</taxon>
        <taxon>Flavobacteriia</taxon>
        <taxon>Flavobacteriales</taxon>
        <taxon>Flavobacteriaceae</taxon>
        <taxon>Kriegella</taxon>
    </lineage>
</organism>
<dbReference type="EMBL" id="FNGV01000010">
    <property type="protein sequence ID" value="SDM55312.1"/>
    <property type="molecule type" value="Genomic_DNA"/>
</dbReference>
<evidence type="ECO:0000256" key="2">
    <source>
        <dbReference type="ARBA" id="ARBA00011903"/>
    </source>
</evidence>
<evidence type="ECO:0000256" key="8">
    <source>
        <dbReference type="ARBA" id="ARBA00051245"/>
    </source>
</evidence>
<dbReference type="InterPro" id="IPR025669">
    <property type="entry name" value="AAA_dom"/>
</dbReference>
<dbReference type="InterPro" id="IPR050445">
    <property type="entry name" value="Bact_polysacc_biosynth/exp"/>
</dbReference>
<keyword evidence="13" id="KW-1185">Reference proteome</keyword>
<evidence type="ECO:0000256" key="7">
    <source>
        <dbReference type="ARBA" id="ARBA00023137"/>
    </source>
</evidence>
<name>A0A1G9U633_9FLAO</name>
<evidence type="ECO:0000256" key="3">
    <source>
        <dbReference type="ARBA" id="ARBA00022679"/>
    </source>
</evidence>
<keyword evidence="9" id="KW-1133">Transmembrane helix</keyword>
<dbReference type="InterPro" id="IPR005702">
    <property type="entry name" value="Wzc-like_C"/>
</dbReference>
<dbReference type="Proteomes" id="UP000199440">
    <property type="component" value="Unassembled WGS sequence"/>
</dbReference>
<evidence type="ECO:0000259" key="10">
    <source>
        <dbReference type="Pfam" id="PF13614"/>
    </source>
</evidence>
<dbReference type="PANTHER" id="PTHR32309">
    <property type="entry name" value="TYROSINE-PROTEIN KINASE"/>
    <property type="match status" value="1"/>
</dbReference>
<keyword evidence="5" id="KW-0418">Kinase</keyword>